<comment type="subcellular location">
    <subcellularLocation>
        <location evidence="1">Nucleus</location>
    </subcellularLocation>
</comment>
<evidence type="ECO:0000256" key="5">
    <source>
        <dbReference type="ARBA" id="ARBA00023242"/>
    </source>
</evidence>
<dbReference type="InterPro" id="IPR036322">
    <property type="entry name" value="WD40_repeat_dom_sf"/>
</dbReference>
<keyword evidence="2" id="KW-0853">WD repeat</keyword>
<organism evidence="6 7">
    <name type="scientific">Filobasidium floriforme</name>
    <dbReference type="NCBI Taxonomy" id="5210"/>
    <lineage>
        <taxon>Eukaryota</taxon>
        <taxon>Fungi</taxon>
        <taxon>Dikarya</taxon>
        <taxon>Basidiomycota</taxon>
        <taxon>Agaricomycotina</taxon>
        <taxon>Tremellomycetes</taxon>
        <taxon>Filobasidiales</taxon>
        <taxon>Filobasidiaceae</taxon>
        <taxon>Filobasidium</taxon>
    </lineage>
</organism>
<proteinExistence type="predicted"/>
<evidence type="ECO:0000256" key="4">
    <source>
        <dbReference type="ARBA" id="ARBA00022737"/>
    </source>
</evidence>
<evidence type="ECO:0008006" key="8">
    <source>
        <dbReference type="Google" id="ProtNLM"/>
    </source>
</evidence>
<dbReference type="GO" id="GO:0043527">
    <property type="term" value="C:tRNA methyltransferase complex"/>
    <property type="evidence" value="ECO:0007669"/>
    <property type="project" value="TreeGrafter"/>
</dbReference>
<protein>
    <recommendedName>
        <fullName evidence="8">Transfer RNA methyltransferase 82</fullName>
    </recommendedName>
</protein>
<keyword evidence="4" id="KW-0677">Repeat</keyword>
<dbReference type="GO" id="GO:0005634">
    <property type="term" value="C:nucleus"/>
    <property type="evidence" value="ECO:0007669"/>
    <property type="project" value="UniProtKB-SubCell"/>
</dbReference>
<evidence type="ECO:0000256" key="1">
    <source>
        <dbReference type="ARBA" id="ARBA00004123"/>
    </source>
</evidence>
<dbReference type="AlphaFoldDB" id="A0A8K0JFS3"/>
<evidence type="ECO:0000313" key="7">
    <source>
        <dbReference type="Proteomes" id="UP000812966"/>
    </source>
</evidence>
<evidence type="ECO:0000256" key="3">
    <source>
        <dbReference type="ARBA" id="ARBA00022694"/>
    </source>
</evidence>
<dbReference type="GO" id="GO:0005829">
    <property type="term" value="C:cytosol"/>
    <property type="evidence" value="ECO:0007669"/>
    <property type="project" value="TreeGrafter"/>
</dbReference>
<dbReference type="PANTHER" id="PTHR16288">
    <property type="entry name" value="WD40 REPEAT PROTEIN 4"/>
    <property type="match status" value="1"/>
</dbReference>
<dbReference type="InterPro" id="IPR001680">
    <property type="entry name" value="WD40_rpt"/>
</dbReference>
<keyword evidence="5" id="KW-0539">Nucleus</keyword>
<dbReference type="GO" id="GO:0036265">
    <property type="term" value="P:RNA (guanine-N7)-methylation"/>
    <property type="evidence" value="ECO:0007669"/>
    <property type="project" value="InterPro"/>
</dbReference>
<keyword evidence="7" id="KW-1185">Reference proteome</keyword>
<dbReference type="GO" id="GO:0006400">
    <property type="term" value="P:tRNA modification"/>
    <property type="evidence" value="ECO:0007669"/>
    <property type="project" value="TreeGrafter"/>
</dbReference>
<dbReference type="EMBL" id="JABELV010000190">
    <property type="protein sequence ID" value="KAG7528322.1"/>
    <property type="molecule type" value="Genomic_DNA"/>
</dbReference>
<dbReference type="PANTHER" id="PTHR16288:SF0">
    <property type="entry name" value="TRNA (GUANINE-N(7)-)-METHYLTRANSFERASE NON-CATALYTIC SUBUNIT WDR4"/>
    <property type="match status" value="1"/>
</dbReference>
<dbReference type="SMART" id="SM00320">
    <property type="entry name" value="WD40"/>
    <property type="match status" value="1"/>
</dbReference>
<comment type="caution">
    <text evidence="6">The sequence shown here is derived from an EMBL/GenBank/DDBJ whole genome shotgun (WGS) entry which is preliminary data.</text>
</comment>
<accession>A0A8K0JFS3</accession>
<dbReference type="Gene3D" id="2.130.10.10">
    <property type="entry name" value="YVTN repeat-like/Quinoprotein amine dehydrogenase"/>
    <property type="match status" value="1"/>
</dbReference>
<dbReference type="InterPro" id="IPR015943">
    <property type="entry name" value="WD40/YVTN_repeat-like_dom_sf"/>
</dbReference>
<dbReference type="SUPFAM" id="SSF50978">
    <property type="entry name" value="WD40 repeat-like"/>
    <property type="match status" value="1"/>
</dbReference>
<reference evidence="6" key="1">
    <citation type="submission" date="2020-04" db="EMBL/GenBank/DDBJ databases">
        <title>Analysis of mating type loci in Filobasidium floriforme.</title>
        <authorList>
            <person name="Nowrousian M."/>
        </authorList>
    </citation>
    <scope>NUCLEOTIDE SEQUENCE</scope>
    <source>
        <strain evidence="6">CBS 6242</strain>
    </source>
</reference>
<dbReference type="Proteomes" id="UP000812966">
    <property type="component" value="Unassembled WGS sequence"/>
</dbReference>
<gene>
    <name evidence="6" type="ORF">FFLO_06233</name>
</gene>
<sequence length="620" mass="66969">MAPVSIPAPIVRLSSSEDIISFISSTQTVSHDAVSGKPLYVSPAVTGPQVEKDLKSKLVKLVATGYAPYGKPLGGEQSVEPVVAVITEDKIVRLIQAETGKVFYERTLIKKASAISVEEDGTVIVSDKNGDVFAYPFVDDTSPSPNGVPKISPNLRPDPVALAGDPSLNPDAKLVLGHVSTNTAHLITLDGNHIITADRDEHIRVSRYPEGHVLVRFLFGHKQFVSSLCIPPSHPELLLSGGGDPHIQVHNWQTGHLLRQIPILPTLSPFRTVRTAMRRGGKRVRQAIAKEDARLVAEGKGDEVEAMKKKVEDALEGKGVKTRGLTEEEWKTPIRGYILPEGDGICVGKMQVVGESVIFFSEGCSSIHSIPIANVVAPTSVLSAVHSLQLPVPILDFCQLPSTSSPDSEAQTILLSTDPAWEYRQDGGKSFFPNLDSSAWTKHKKKGGKGGKGGKGKAKEAAAEDVVMDEEEAALNADAAEDVRDLAGFAKTQIEEISRSPFRVVRVRDDGNLEDVTSSYTDYLNQFTVPTAPVDQVLAIPAYNNLTFFPKWQTEEDEEEAAAEIDLSNPVIQDKSGNNRKRALGRLKAKGVDIKNLVQKSTPEVVGEAPVASNEDTEMA</sequence>
<evidence type="ECO:0000256" key="2">
    <source>
        <dbReference type="ARBA" id="ARBA00022574"/>
    </source>
</evidence>
<evidence type="ECO:0000313" key="6">
    <source>
        <dbReference type="EMBL" id="KAG7528322.1"/>
    </source>
</evidence>
<name>A0A8K0JFS3_9TREE</name>
<keyword evidence="3" id="KW-0819">tRNA processing</keyword>
<dbReference type="InterPro" id="IPR028884">
    <property type="entry name" value="Trm82"/>
</dbReference>